<dbReference type="KEGG" id="anr:Ana3638_07905"/>
<dbReference type="InterPro" id="IPR011990">
    <property type="entry name" value="TPR-like_helical_dom_sf"/>
</dbReference>
<dbReference type="Proteomes" id="UP000464314">
    <property type="component" value="Chromosome"/>
</dbReference>
<evidence type="ECO:0000313" key="2">
    <source>
        <dbReference type="EMBL" id="QHQ60706.1"/>
    </source>
</evidence>
<dbReference type="SUPFAM" id="SSF81901">
    <property type="entry name" value="HCP-like"/>
    <property type="match status" value="1"/>
</dbReference>
<name>A0A6P1TLC0_9FIRM</name>
<dbReference type="InterPro" id="IPR001173">
    <property type="entry name" value="Glyco_trans_2-like"/>
</dbReference>
<protein>
    <submittedName>
        <fullName evidence="2">Glycosyltransferase</fullName>
    </submittedName>
</protein>
<gene>
    <name evidence="2" type="ORF">Ana3638_07905</name>
</gene>
<keyword evidence="3" id="KW-1185">Reference proteome</keyword>
<proteinExistence type="predicted"/>
<reference evidence="2 3" key="1">
    <citation type="submission" date="2020-01" db="EMBL/GenBank/DDBJ databases">
        <title>Genome analysis of Anaerocolumna sp. CBA3638.</title>
        <authorList>
            <person name="Kim J."/>
            <person name="Roh S.W."/>
        </authorList>
    </citation>
    <scope>NUCLEOTIDE SEQUENCE [LARGE SCALE GENOMIC DNA]</scope>
    <source>
        <strain evidence="2 3">CBA3638</strain>
    </source>
</reference>
<dbReference type="Pfam" id="PF00535">
    <property type="entry name" value="Glycos_transf_2"/>
    <property type="match status" value="1"/>
</dbReference>
<dbReference type="PANTHER" id="PTHR43630:SF2">
    <property type="entry name" value="GLYCOSYLTRANSFERASE"/>
    <property type="match status" value="1"/>
</dbReference>
<organism evidence="2 3">
    <name type="scientific">Anaerocolumna sedimenticola</name>
    <dbReference type="NCBI Taxonomy" id="2696063"/>
    <lineage>
        <taxon>Bacteria</taxon>
        <taxon>Bacillati</taxon>
        <taxon>Bacillota</taxon>
        <taxon>Clostridia</taxon>
        <taxon>Lachnospirales</taxon>
        <taxon>Lachnospiraceae</taxon>
        <taxon>Anaerocolumna</taxon>
    </lineage>
</organism>
<dbReference type="GO" id="GO:0016740">
    <property type="term" value="F:transferase activity"/>
    <property type="evidence" value="ECO:0007669"/>
    <property type="project" value="UniProtKB-KW"/>
</dbReference>
<dbReference type="RefSeq" id="WP_161837540.1">
    <property type="nucleotide sequence ID" value="NZ_CP048000.1"/>
</dbReference>
<keyword evidence="2" id="KW-0808">Transferase</keyword>
<dbReference type="Gene3D" id="3.90.550.10">
    <property type="entry name" value="Spore Coat Polysaccharide Biosynthesis Protein SpsA, Chain A"/>
    <property type="match status" value="1"/>
</dbReference>
<dbReference type="PANTHER" id="PTHR43630">
    <property type="entry name" value="POLY-BETA-1,6-N-ACETYL-D-GLUCOSAMINE SYNTHASE"/>
    <property type="match status" value="1"/>
</dbReference>
<accession>A0A6P1TLC0</accession>
<evidence type="ECO:0000259" key="1">
    <source>
        <dbReference type="Pfam" id="PF00535"/>
    </source>
</evidence>
<feature type="domain" description="Glycosyltransferase 2-like" evidence="1">
    <location>
        <begin position="5"/>
        <end position="143"/>
    </location>
</feature>
<sequence length="338" mass="39592">MITISACLIVKNEEKVLARCLESLKDIVDEIIIIDTGSMDGTKELAKLYTEKIYDFKWVDDFSAARNFSFSKAAMDYIYVADADEVIDEENRKKFLDLKKALLPEIEIVQMLYSNQLAFNTTYNYDTEYRPKLYKRIRNFTWVDPIHESVALQPVIYDSDITIIHLPENNHAGRDFKTFQSVIKRGEKLSEKLLNLYARELFIAGTEFDFLEAETYFEEQAEENLPYESLKVIHCVLAKCGRLRQDEVQMYKYSLKNIAGGKPSAEICYEVGEYFYENGDYKEAIIWYYNAAYETECDLNIHFSGDYPLLRLSNCYNKLGMKEQSETYKKLADNWQQR</sequence>
<dbReference type="EMBL" id="CP048000">
    <property type="protein sequence ID" value="QHQ60706.1"/>
    <property type="molecule type" value="Genomic_DNA"/>
</dbReference>
<dbReference type="Gene3D" id="1.25.40.10">
    <property type="entry name" value="Tetratricopeptide repeat domain"/>
    <property type="match status" value="1"/>
</dbReference>
<dbReference type="AlphaFoldDB" id="A0A6P1TLC0"/>
<dbReference type="InterPro" id="IPR029044">
    <property type="entry name" value="Nucleotide-diphossugar_trans"/>
</dbReference>
<evidence type="ECO:0000313" key="3">
    <source>
        <dbReference type="Proteomes" id="UP000464314"/>
    </source>
</evidence>
<dbReference type="SUPFAM" id="SSF53448">
    <property type="entry name" value="Nucleotide-diphospho-sugar transferases"/>
    <property type="match status" value="1"/>
</dbReference>